<gene>
    <name evidence="1" type="ORF">SAMN04488512_1492</name>
</gene>
<sequence>DMVIVLAPLRKHGPDRSYTEDRTLSLDMLHAFPNSIDTTLLPVRIGELPRVSRCRQTPIFPNSVTRAITAYLDELAEGEKYKGLASNHTREPLSPRTLTSIKEQLAWYFTCLIELGLLDPEGDPDIRESMGINNILAAFDAETAGEFYWTPLSARTNRKNMGTVFRFARRYHPELREVQTEFFKGGYFTGWDTMTQENQDFCRRLLRSKPRMKKFLNLPGALFKQSVNLIDRFDSLSAGQKSNALKLAVATAAAAILMFAPLRADTLVNLSVTGQDANIFFPEGSRNVHLSIPKPKMKNRKSMVAEFGRRGKVDPRKILEWWMVKARPVVMGHIQSPDPTKLLGGAKYYYLADGWRYATADQDIYMTLHQVRHGIASIMINAPGADVDVIASMLNNTPATVIKTYAFFDAEKGVQRGMEGLKAVNAMLGTGDKI</sequence>
<dbReference type="RefSeq" id="WP_167354585.1">
    <property type="nucleotide sequence ID" value="NZ_FNJD01000049.1"/>
</dbReference>
<evidence type="ECO:0008006" key="3">
    <source>
        <dbReference type="Google" id="ProtNLM"/>
    </source>
</evidence>
<evidence type="ECO:0000313" key="2">
    <source>
        <dbReference type="Proteomes" id="UP000198646"/>
    </source>
</evidence>
<reference evidence="1 2" key="1">
    <citation type="submission" date="2016-10" db="EMBL/GenBank/DDBJ databases">
        <authorList>
            <person name="Varghese N."/>
            <person name="Submissions S."/>
        </authorList>
    </citation>
    <scope>NUCLEOTIDE SEQUENCE [LARGE SCALE GENOMIC DNA]</scope>
    <source>
        <strain evidence="1 2">DSM 17584</strain>
    </source>
</reference>
<name>A0ABY0T026_9RHOB</name>
<dbReference type="InterPro" id="IPR011010">
    <property type="entry name" value="DNA_brk_join_enz"/>
</dbReference>
<protein>
    <recommendedName>
        <fullName evidence="3">Phage integrase family protein</fullName>
    </recommendedName>
</protein>
<keyword evidence="2" id="KW-1185">Reference proteome</keyword>
<organism evidence="1 2">
    <name type="scientific">Sulfitobacter litoralis</name>
    <dbReference type="NCBI Taxonomy" id="335975"/>
    <lineage>
        <taxon>Bacteria</taxon>
        <taxon>Pseudomonadati</taxon>
        <taxon>Pseudomonadota</taxon>
        <taxon>Alphaproteobacteria</taxon>
        <taxon>Rhodobacterales</taxon>
        <taxon>Roseobacteraceae</taxon>
        <taxon>Sulfitobacter</taxon>
    </lineage>
</organism>
<dbReference type="Proteomes" id="UP000198646">
    <property type="component" value="Unassembled WGS sequence"/>
</dbReference>
<dbReference type="SUPFAM" id="SSF56349">
    <property type="entry name" value="DNA breaking-rejoining enzymes"/>
    <property type="match status" value="1"/>
</dbReference>
<dbReference type="EMBL" id="FNJD01000049">
    <property type="protein sequence ID" value="SDP79218.1"/>
    <property type="molecule type" value="Genomic_DNA"/>
</dbReference>
<feature type="non-terminal residue" evidence="1">
    <location>
        <position position="1"/>
    </location>
</feature>
<proteinExistence type="predicted"/>
<comment type="caution">
    <text evidence="1">The sequence shown here is derived from an EMBL/GenBank/DDBJ whole genome shotgun (WGS) entry which is preliminary data.</text>
</comment>
<accession>A0ABY0T026</accession>
<evidence type="ECO:0000313" key="1">
    <source>
        <dbReference type="EMBL" id="SDP79218.1"/>
    </source>
</evidence>